<gene>
    <name evidence="7" type="ORF">IWW36_005396</name>
</gene>
<evidence type="ECO:0000313" key="8">
    <source>
        <dbReference type="Proteomes" id="UP001139887"/>
    </source>
</evidence>
<evidence type="ECO:0000256" key="4">
    <source>
        <dbReference type="PIRSR" id="PIRSR000097-2"/>
    </source>
</evidence>
<proteinExistence type="inferred from homology"/>
<feature type="site" description="Lowers pKa of active site Tyr" evidence="5">
    <location>
        <position position="80"/>
    </location>
</feature>
<evidence type="ECO:0000256" key="3">
    <source>
        <dbReference type="PIRSR" id="PIRSR000097-1"/>
    </source>
</evidence>
<feature type="binding site" evidence="4">
    <location>
        <position position="113"/>
    </location>
    <ligand>
        <name>substrate</name>
    </ligand>
</feature>
<dbReference type="InterPro" id="IPR023210">
    <property type="entry name" value="NADP_OxRdtase_dom"/>
</dbReference>
<feature type="active site" description="Proton donor" evidence="3">
    <location>
        <position position="51"/>
    </location>
</feature>
<dbReference type="PRINTS" id="PR00069">
    <property type="entry name" value="ALDKETRDTASE"/>
</dbReference>
<dbReference type="SUPFAM" id="SSF51430">
    <property type="entry name" value="NAD(P)-linked oxidoreductase"/>
    <property type="match status" value="1"/>
</dbReference>
<evidence type="ECO:0000256" key="5">
    <source>
        <dbReference type="PIRSR" id="PIRSR000097-3"/>
    </source>
</evidence>
<dbReference type="Pfam" id="PF00248">
    <property type="entry name" value="Aldo_ket_red"/>
    <property type="match status" value="1"/>
</dbReference>
<evidence type="ECO:0000256" key="1">
    <source>
        <dbReference type="ARBA" id="ARBA00007905"/>
    </source>
</evidence>
<dbReference type="AlphaFoldDB" id="A0A9W8I1S7"/>
<name>A0A9W8I1S7_9FUNG</name>
<evidence type="ECO:0000256" key="2">
    <source>
        <dbReference type="ARBA" id="ARBA00023002"/>
    </source>
</evidence>
<dbReference type="InterPro" id="IPR020471">
    <property type="entry name" value="AKR"/>
</dbReference>
<reference evidence="7" key="1">
    <citation type="submission" date="2022-07" db="EMBL/GenBank/DDBJ databases">
        <title>Phylogenomic reconstructions and comparative analyses of Kickxellomycotina fungi.</title>
        <authorList>
            <person name="Reynolds N.K."/>
            <person name="Stajich J.E."/>
            <person name="Barry K."/>
            <person name="Grigoriev I.V."/>
            <person name="Crous P."/>
            <person name="Smith M.E."/>
        </authorList>
    </citation>
    <scope>NUCLEOTIDE SEQUENCE</scope>
    <source>
        <strain evidence="7">NRRL 1566</strain>
    </source>
</reference>
<dbReference type="OrthoDB" id="416253at2759"/>
<dbReference type="Proteomes" id="UP001139887">
    <property type="component" value="Unassembled WGS sequence"/>
</dbReference>
<dbReference type="FunFam" id="3.20.20.100:FF:000007">
    <property type="entry name" value="NAD(P)H-dependent D-xylose reductase xyl1"/>
    <property type="match status" value="1"/>
</dbReference>
<dbReference type="GO" id="GO:0016491">
    <property type="term" value="F:oxidoreductase activity"/>
    <property type="evidence" value="ECO:0007669"/>
    <property type="project" value="UniProtKB-KW"/>
</dbReference>
<dbReference type="InterPro" id="IPR036812">
    <property type="entry name" value="NAD(P)_OxRdtase_dom_sf"/>
</dbReference>
<keyword evidence="8" id="KW-1185">Reference proteome</keyword>
<feature type="domain" description="NADP-dependent oxidoreductase" evidence="6">
    <location>
        <begin position="19"/>
        <end position="304"/>
    </location>
</feature>
<dbReference type="EMBL" id="JANBUW010001267">
    <property type="protein sequence ID" value="KAJ2843866.1"/>
    <property type="molecule type" value="Genomic_DNA"/>
</dbReference>
<protein>
    <recommendedName>
        <fullName evidence="6">NADP-dependent oxidoreductase domain-containing protein</fullName>
    </recommendedName>
</protein>
<dbReference type="Gene3D" id="3.20.20.100">
    <property type="entry name" value="NADP-dependent oxidoreductase domain"/>
    <property type="match status" value="1"/>
</dbReference>
<evidence type="ECO:0000259" key="6">
    <source>
        <dbReference type="Pfam" id="PF00248"/>
    </source>
</evidence>
<dbReference type="PANTHER" id="PTHR11732">
    <property type="entry name" value="ALDO/KETO REDUCTASE"/>
    <property type="match status" value="1"/>
</dbReference>
<keyword evidence="2" id="KW-0560">Oxidoreductase</keyword>
<sequence>MAVGPEITLPNGRKMPTVGTGLWKVSKDTAAEHVYNAIKLGYRLFDNATDYGNEREVGLGLKRAMDDGLVKREELFIVGKLWNTFHAREHVKENFQRTCSDLCVDYLDLYLVHFPIALKYVPQETRYPPEWKHEVDGPVIPVKIPFQETWEAMEALYNEGLAKNIGISNMSGAMLYDLLSYAKVRPAVLQIELHPYLQRQQLVELALTEGMAVTAYSSMGDTGYHEINMVPGGPRFVPLLKHDLIAEIAKRHNRSSAQVLLRWAIERGVAVIPKGSNDREMMENLNVFDFSLTEEDMKEIASLNQNLIFNDPGKYAGRLIWAW</sequence>
<dbReference type="PIRSF" id="PIRSF000097">
    <property type="entry name" value="AKR"/>
    <property type="match status" value="1"/>
</dbReference>
<comment type="similarity">
    <text evidence="1">Belongs to the aldo/keto reductase family.</text>
</comment>
<evidence type="ECO:0000313" key="7">
    <source>
        <dbReference type="EMBL" id="KAJ2843866.1"/>
    </source>
</evidence>
<organism evidence="7 8">
    <name type="scientific">Coemansia brasiliensis</name>
    <dbReference type="NCBI Taxonomy" id="2650707"/>
    <lineage>
        <taxon>Eukaryota</taxon>
        <taxon>Fungi</taxon>
        <taxon>Fungi incertae sedis</taxon>
        <taxon>Zoopagomycota</taxon>
        <taxon>Kickxellomycotina</taxon>
        <taxon>Kickxellomycetes</taxon>
        <taxon>Kickxellales</taxon>
        <taxon>Kickxellaceae</taxon>
        <taxon>Coemansia</taxon>
    </lineage>
</organism>
<accession>A0A9W8I1S7</accession>
<comment type="caution">
    <text evidence="7">The sequence shown here is derived from an EMBL/GenBank/DDBJ whole genome shotgun (WGS) entry which is preliminary data.</text>
</comment>